<accession>A0A1B8Y7T2</accession>
<proteinExistence type="predicted"/>
<evidence type="ECO:0000313" key="1">
    <source>
        <dbReference type="EMBL" id="OCA19047.1"/>
    </source>
</evidence>
<gene>
    <name evidence="1" type="ORF">XENTR_v90029823mg</name>
</gene>
<reference evidence="1" key="2">
    <citation type="journal article" date="2010" name="Science">
        <title>The genome of the Western clawed frog Xenopus tropicalis.</title>
        <authorList>
            <person name="Hellsten U."/>
            <person name="Harland R.M."/>
            <person name="Gilchrist M.J."/>
            <person name="Hendrix D."/>
            <person name="Jurka J."/>
            <person name="Kapitonov V."/>
            <person name="Ovcharenko I."/>
            <person name="Putnam N.H."/>
            <person name="Shu S."/>
            <person name="Taher L."/>
            <person name="Blitz I.L."/>
            <person name="Blumberg B."/>
            <person name="Dichmann D.S."/>
            <person name="Dubchak I."/>
            <person name="Amaya E."/>
            <person name="Detter J.C."/>
            <person name="Fletcher R."/>
            <person name="Gerhard D.S."/>
            <person name="Goodstein D."/>
            <person name="Graves T."/>
            <person name="Grigoriev I.V."/>
            <person name="Grimwood J."/>
            <person name="Kawashima T."/>
            <person name="Lindquist E."/>
            <person name="Lucas S.M."/>
            <person name="Mead P.E."/>
            <person name="Mitros T."/>
            <person name="Ogino H."/>
            <person name="Ohta Y."/>
            <person name="Poliakov A.V."/>
            <person name="Pollet N."/>
            <person name="Robert J."/>
            <person name="Salamov A."/>
            <person name="Sater A.K."/>
            <person name="Schmutz J."/>
            <person name="Terry A."/>
            <person name="Vize P.D."/>
            <person name="Warren W.C."/>
            <person name="Wells D."/>
            <person name="Wills A."/>
            <person name="Wilson R.K."/>
            <person name="Zimmerman L.B."/>
            <person name="Zorn A.M."/>
            <person name="Grainger R."/>
            <person name="Grammer T."/>
            <person name="Khokha M.K."/>
            <person name="Richardson P.M."/>
            <person name="Rokhsar D.S."/>
        </authorList>
    </citation>
    <scope>NUCLEOTIDE SEQUENCE [LARGE SCALE GENOMIC DNA]</scope>
    <source>
        <strain evidence="1">Nigerian</strain>
    </source>
</reference>
<dbReference type="EMBL" id="KV460390">
    <property type="protein sequence ID" value="OCA19047.1"/>
    <property type="molecule type" value="Genomic_DNA"/>
</dbReference>
<dbReference type="AlphaFoldDB" id="A0A1B8Y7T2"/>
<reference evidence="1" key="1">
    <citation type="submission" date="2009-11" db="EMBL/GenBank/DDBJ databases">
        <authorList>
            <consortium name="US DOE Joint Genome Institute (JGI-PGF)"/>
            <person name="Ottilar R."/>
            <person name="Schmutz J."/>
            <person name="Salamov A."/>
            <person name="Cheng J.F."/>
            <person name="Lucas S."/>
            <person name="Pitluck S."/>
            <person name="Gundlach H."/>
            <person name="Guo Y."/>
            <person name="Haberer G."/>
            <person name="Nasrallah J."/>
            <person name="Mayer K.F.X."/>
            <person name="van de Peer Y."/>
            <person name="Weigel D."/>
            <person name="Grigoriev I.V."/>
        </authorList>
    </citation>
    <scope>NUCLEOTIDE SEQUENCE</scope>
    <source>
        <strain evidence="1">Nigerian</strain>
    </source>
</reference>
<name>A0A1B8Y7T2_XENTR</name>
<protein>
    <submittedName>
        <fullName evidence="1">Uncharacterized protein</fullName>
    </submittedName>
</protein>
<organism evidence="1">
    <name type="scientific">Xenopus tropicalis</name>
    <name type="common">Western clawed frog</name>
    <name type="synonym">Silurana tropicalis</name>
    <dbReference type="NCBI Taxonomy" id="8364"/>
    <lineage>
        <taxon>Eukaryota</taxon>
        <taxon>Metazoa</taxon>
        <taxon>Chordata</taxon>
        <taxon>Craniata</taxon>
        <taxon>Vertebrata</taxon>
        <taxon>Euteleostomi</taxon>
        <taxon>Amphibia</taxon>
        <taxon>Batrachia</taxon>
        <taxon>Anura</taxon>
        <taxon>Pipoidea</taxon>
        <taxon>Pipidae</taxon>
        <taxon>Xenopodinae</taxon>
        <taxon>Xenopus</taxon>
        <taxon>Silurana</taxon>
    </lineage>
</organism>
<reference evidence="1" key="3">
    <citation type="submission" date="2016-05" db="EMBL/GenBank/DDBJ databases">
        <title>WGS assembly of Xenopus tropicalis.</title>
        <authorList>
            <person name="Sessions A."/>
            <person name="Jenkins J."/>
            <person name="Mitros T."/>
            <person name="Lyons J.T."/>
            <person name="Dichmann D.S."/>
            <person name="Robert J."/>
            <person name="Harland R.M."/>
            <person name="Rokhsar D.S."/>
        </authorList>
    </citation>
    <scope>NUCLEOTIDE SEQUENCE</scope>
    <source>
        <strain evidence="1">Nigerian</strain>
    </source>
</reference>
<sequence>MQSLGIRYLHATETLTKRLSVLVALSYLRYSLLVLEKQAKPYEKAQALTLTLCKNTYTKSI</sequence>